<dbReference type="EMBL" id="QPHM01000001">
    <property type="protein sequence ID" value="RCU48559.1"/>
    <property type="molecule type" value="Genomic_DNA"/>
</dbReference>
<sequence length="166" mass="17815">MVFVLTVVGARVGSYYLRYGTIEYRRYEEQLVAYDTTLGAVQWTAPVESATFSIRNAIPDRLLGTGTLELSGADPGNRTVQLGPVADLDATIETLDIPVTDPVRPERDSAVIASAAVLALFFLAVPVGLAFSARVSTPQLIGLAIGIGPIFLLPVVLMIWAALRRI</sequence>
<evidence type="ECO:0000313" key="2">
    <source>
        <dbReference type="EMBL" id="RCU48559.1"/>
    </source>
</evidence>
<gene>
    <name evidence="2" type="ORF">DU504_01020</name>
</gene>
<keyword evidence="3" id="KW-1185">Reference proteome</keyword>
<comment type="caution">
    <text evidence="2">The sequence shown here is derived from an EMBL/GenBank/DDBJ whole genome shotgun (WGS) entry which is preliminary data.</text>
</comment>
<keyword evidence="1" id="KW-0472">Membrane</keyword>
<evidence type="ECO:0000256" key="1">
    <source>
        <dbReference type="SAM" id="Phobius"/>
    </source>
</evidence>
<dbReference type="Proteomes" id="UP000252189">
    <property type="component" value="Unassembled WGS sequence"/>
</dbReference>
<keyword evidence="1" id="KW-0812">Transmembrane</keyword>
<organism evidence="2 3">
    <name type="scientific">Haloplanus salinus</name>
    <dbReference type="NCBI Taxonomy" id="1126245"/>
    <lineage>
        <taxon>Archaea</taxon>
        <taxon>Methanobacteriati</taxon>
        <taxon>Methanobacteriota</taxon>
        <taxon>Stenosarchaea group</taxon>
        <taxon>Halobacteria</taxon>
        <taxon>Halobacteriales</taxon>
        <taxon>Haloferacaceae</taxon>
        <taxon>Haloplanus</taxon>
    </lineage>
</organism>
<keyword evidence="1" id="KW-1133">Transmembrane helix</keyword>
<protein>
    <submittedName>
        <fullName evidence="2">Uncharacterized protein</fullName>
    </submittedName>
</protein>
<reference evidence="2 3" key="1">
    <citation type="submission" date="2018-07" db="EMBL/GenBank/DDBJ databases">
        <title>Genome sequences of Haloplanus salinus JCM 18368T.</title>
        <authorList>
            <person name="Kim Y.B."/>
            <person name="Roh S.W."/>
        </authorList>
    </citation>
    <scope>NUCLEOTIDE SEQUENCE [LARGE SCALE GENOMIC DNA]</scope>
    <source>
        <strain evidence="2 3">JCM 18368</strain>
    </source>
</reference>
<evidence type="ECO:0000313" key="3">
    <source>
        <dbReference type="Proteomes" id="UP000252189"/>
    </source>
</evidence>
<feature type="transmembrane region" description="Helical" evidence="1">
    <location>
        <begin position="110"/>
        <end position="133"/>
    </location>
</feature>
<proteinExistence type="predicted"/>
<accession>A0A368NGR1</accession>
<dbReference type="AlphaFoldDB" id="A0A368NGR1"/>
<feature type="transmembrane region" description="Helical" evidence="1">
    <location>
        <begin position="139"/>
        <end position="163"/>
    </location>
</feature>
<name>A0A368NGR1_9EURY</name>